<evidence type="ECO:0000313" key="3">
    <source>
        <dbReference type="Proteomes" id="UP000789831"/>
    </source>
</evidence>
<dbReference type="AlphaFoldDB" id="A0A9N9EVE5"/>
<feature type="compositionally biased region" description="Basic and acidic residues" evidence="1">
    <location>
        <begin position="40"/>
        <end position="52"/>
    </location>
</feature>
<name>A0A9N9EVE5_9GLOM</name>
<protein>
    <submittedName>
        <fullName evidence="2">7639_t:CDS:1</fullName>
    </submittedName>
</protein>
<feature type="region of interest" description="Disordered" evidence="1">
    <location>
        <begin position="1"/>
        <end position="89"/>
    </location>
</feature>
<feature type="non-terminal residue" evidence="2">
    <location>
        <position position="1"/>
    </location>
</feature>
<evidence type="ECO:0000256" key="1">
    <source>
        <dbReference type="SAM" id="MobiDB-lite"/>
    </source>
</evidence>
<dbReference type="EMBL" id="CAJVPL010016935">
    <property type="protein sequence ID" value="CAG8697090.1"/>
    <property type="molecule type" value="Genomic_DNA"/>
</dbReference>
<feature type="non-terminal residue" evidence="2">
    <location>
        <position position="108"/>
    </location>
</feature>
<feature type="compositionally biased region" description="Polar residues" evidence="1">
    <location>
        <begin position="1"/>
        <end position="38"/>
    </location>
</feature>
<sequence length="108" mass="12225">EYLADNPTQTNNENCDTNELGSTSQNRQLINLGQNNETSENEKEGYWSETRHSNNSSNDQIITDDLEHTGSNNDEILGLDSGDENVSVRSDDSSVFDLYQIDQNWDLH</sequence>
<reference evidence="2" key="1">
    <citation type="submission" date="2021-06" db="EMBL/GenBank/DDBJ databases">
        <authorList>
            <person name="Kallberg Y."/>
            <person name="Tangrot J."/>
            <person name="Rosling A."/>
        </authorList>
    </citation>
    <scope>NUCLEOTIDE SEQUENCE</scope>
    <source>
        <strain evidence="2">MT106</strain>
    </source>
</reference>
<accession>A0A9N9EVE5</accession>
<evidence type="ECO:0000313" key="2">
    <source>
        <dbReference type="EMBL" id="CAG8697090.1"/>
    </source>
</evidence>
<gene>
    <name evidence="2" type="ORF">AGERDE_LOCUS13320</name>
</gene>
<dbReference type="Proteomes" id="UP000789831">
    <property type="component" value="Unassembled WGS sequence"/>
</dbReference>
<keyword evidence="3" id="KW-1185">Reference proteome</keyword>
<comment type="caution">
    <text evidence="2">The sequence shown here is derived from an EMBL/GenBank/DDBJ whole genome shotgun (WGS) entry which is preliminary data.</text>
</comment>
<organism evidence="2 3">
    <name type="scientific">Ambispora gerdemannii</name>
    <dbReference type="NCBI Taxonomy" id="144530"/>
    <lineage>
        <taxon>Eukaryota</taxon>
        <taxon>Fungi</taxon>
        <taxon>Fungi incertae sedis</taxon>
        <taxon>Mucoromycota</taxon>
        <taxon>Glomeromycotina</taxon>
        <taxon>Glomeromycetes</taxon>
        <taxon>Archaeosporales</taxon>
        <taxon>Ambisporaceae</taxon>
        <taxon>Ambispora</taxon>
    </lineage>
</organism>
<proteinExistence type="predicted"/>